<organism evidence="1 2">
    <name type="scientific">Durusdinium trenchii</name>
    <dbReference type="NCBI Taxonomy" id="1381693"/>
    <lineage>
        <taxon>Eukaryota</taxon>
        <taxon>Sar</taxon>
        <taxon>Alveolata</taxon>
        <taxon>Dinophyceae</taxon>
        <taxon>Suessiales</taxon>
        <taxon>Symbiodiniaceae</taxon>
        <taxon>Durusdinium</taxon>
    </lineage>
</organism>
<gene>
    <name evidence="1" type="ORF">SCF082_LOCUS15307</name>
</gene>
<dbReference type="Proteomes" id="UP001642464">
    <property type="component" value="Unassembled WGS sequence"/>
</dbReference>
<protein>
    <submittedName>
        <fullName evidence="1">Uncharacterized protein</fullName>
    </submittedName>
</protein>
<name>A0ABP0K484_9DINO</name>
<dbReference type="EMBL" id="CAXAMM010009779">
    <property type="protein sequence ID" value="CAK9021351.1"/>
    <property type="molecule type" value="Genomic_DNA"/>
</dbReference>
<evidence type="ECO:0000313" key="1">
    <source>
        <dbReference type="EMBL" id="CAK9021351.1"/>
    </source>
</evidence>
<comment type="caution">
    <text evidence="1">The sequence shown here is derived from an EMBL/GenBank/DDBJ whole genome shotgun (WGS) entry which is preliminary data.</text>
</comment>
<sequence>MNDSFQTPQEVGSPFLHLIDPSLEVPGHAGRAYQTWGFRKSFQGVWSPEALRFYSDETLKGHQLHPSHGQDVHQMGGDVLLDQQGVVVFRHYSQTSQDRPSVEQLLVEARSLVRPCWPLNLAALYAAAVTTAETLRVRLIRAVQGMVAWVPVWTRKSLKNDEPCKT</sequence>
<accession>A0ABP0K484</accession>
<reference evidence="1 2" key="1">
    <citation type="submission" date="2024-02" db="EMBL/GenBank/DDBJ databases">
        <authorList>
            <person name="Chen Y."/>
            <person name="Shah S."/>
            <person name="Dougan E. K."/>
            <person name="Thang M."/>
            <person name="Chan C."/>
        </authorList>
    </citation>
    <scope>NUCLEOTIDE SEQUENCE [LARGE SCALE GENOMIC DNA]</scope>
</reference>
<evidence type="ECO:0000313" key="2">
    <source>
        <dbReference type="Proteomes" id="UP001642464"/>
    </source>
</evidence>
<keyword evidence="2" id="KW-1185">Reference proteome</keyword>
<proteinExistence type="predicted"/>